<dbReference type="RefSeq" id="WP_078788880.1">
    <property type="nucleotide sequence ID" value="NZ_FUWR01000001.1"/>
</dbReference>
<dbReference type="AlphaFoldDB" id="A0A1T4KKS1"/>
<name>A0A1T4KKS1_9BACT</name>
<keyword evidence="2" id="KW-1185">Reference proteome</keyword>
<accession>A0A1T4KKS1</accession>
<sequence>MRVENLEEKLNSRIVEAFNAGLSVIEISRAVNKSWVAHIHNLLKGTGDIDTLEKVGLRRSYGIDDKWESALKKIGYSFPRWCIGWGFDPVKAARELALGEQGDIHEALKRDFPAVYARMFGEDPPQRVPTTRIHDPHPSVTIVWHPDRNAYVAEMIGNPAINAGGIDLEHALQRFQVALRYDEQIKRLELLIAQRQNQ</sequence>
<evidence type="ECO:0000313" key="2">
    <source>
        <dbReference type="Proteomes" id="UP000190102"/>
    </source>
</evidence>
<organism evidence="1 2">
    <name type="scientific">Trichlorobacter thiogenes</name>
    <dbReference type="NCBI Taxonomy" id="115783"/>
    <lineage>
        <taxon>Bacteria</taxon>
        <taxon>Pseudomonadati</taxon>
        <taxon>Thermodesulfobacteriota</taxon>
        <taxon>Desulfuromonadia</taxon>
        <taxon>Geobacterales</taxon>
        <taxon>Geobacteraceae</taxon>
        <taxon>Trichlorobacter</taxon>
    </lineage>
</organism>
<gene>
    <name evidence="1" type="ORF">SAMN02745119_00598</name>
</gene>
<evidence type="ECO:0000313" key="1">
    <source>
        <dbReference type="EMBL" id="SJZ42963.1"/>
    </source>
</evidence>
<dbReference type="EMBL" id="FUWR01000001">
    <property type="protein sequence ID" value="SJZ42963.1"/>
    <property type="molecule type" value="Genomic_DNA"/>
</dbReference>
<dbReference type="Proteomes" id="UP000190102">
    <property type="component" value="Unassembled WGS sequence"/>
</dbReference>
<proteinExistence type="predicted"/>
<dbReference type="OrthoDB" id="5394649at2"/>
<protein>
    <submittedName>
        <fullName evidence="1">Uncharacterized protein</fullName>
    </submittedName>
</protein>
<dbReference type="STRING" id="115783.SAMN02745119_00598"/>
<reference evidence="2" key="1">
    <citation type="submission" date="2017-02" db="EMBL/GenBank/DDBJ databases">
        <authorList>
            <person name="Varghese N."/>
            <person name="Submissions S."/>
        </authorList>
    </citation>
    <scope>NUCLEOTIDE SEQUENCE [LARGE SCALE GENOMIC DNA]</scope>
    <source>
        <strain evidence="2">ATCC BAA-34</strain>
    </source>
</reference>